<dbReference type="InterPro" id="IPR000214">
    <property type="entry name" value="Znf_DNA_glyclase/AP_lyase"/>
</dbReference>
<evidence type="ECO:0000256" key="14">
    <source>
        <dbReference type="ARBA" id="ARBA00044632"/>
    </source>
</evidence>
<feature type="domain" description="Formamidopyrimidine-DNA glycosylase catalytic" evidence="17">
    <location>
        <begin position="2"/>
        <end position="115"/>
    </location>
</feature>
<dbReference type="FunFam" id="1.10.8.50:FF:000003">
    <property type="entry name" value="Formamidopyrimidine-DNA glycosylase"/>
    <property type="match status" value="1"/>
</dbReference>
<dbReference type="EC" id="3.2.2.23" evidence="15"/>
<comment type="catalytic activity">
    <reaction evidence="1 15">
        <text>Hydrolysis of DNA containing ring-opened 7-methylguanine residues, releasing 2,6-diamino-4-hydroxy-5-(N-methyl)formamidopyrimidine.</text>
        <dbReference type="EC" id="3.2.2.23"/>
    </reaction>
</comment>
<feature type="binding site" evidence="15">
    <location>
        <position position="157"/>
    </location>
    <ligand>
        <name>DNA</name>
        <dbReference type="ChEBI" id="CHEBI:16991"/>
    </ligand>
</feature>
<dbReference type="InterPro" id="IPR012319">
    <property type="entry name" value="FPG_cat"/>
</dbReference>
<feature type="active site" description="Proton donor; for beta-elimination activity" evidence="15">
    <location>
        <position position="58"/>
    </location>
</feature>
<dbReference type="GO" id="GO:0008270">
    <property type="term" value="F:zinc ion binding"/>
    <property type="evidence" value="ECO:0007669"/>
    <property type="project" value="UniProtKB-UniRule"/>
</dbReference>
<proteinExistence type="inferred from homology"/>
<evidence type="ECO:0000256" key="4">
    <source>
        <dbReference type="ARBA" id="ARBA00022723"/>
    </source>
</evidence>
<keyword evidence="11 15" id="KW-0456">Lyase</keyword>
<dbReference type="PROSITE" id="PS51066">
    <property type="entry name" value="ZF_FPG_2"/>
    <property type="match status" value="1"/>
</dbReference>
<comment type="cofactor">
    <cofactor evidence="15">
        <name>Zn(2+)</name>
        <dbReference type="ChEBI" id="CHEBI:29105"/>
    </cofactor>
    <text evidence="15">Binds 1 zinc ion per subunit.</text>
</comment>
<keyword evidence="9 15" id="KW-0238">DNA-binding</keyword>
<keyword evidence="10 15" id="KW-0234">DNA repair</keyword>
<reference evidence="18 19" key="1">
    <citation type="submission" date="2019-08" db="EMBL/GenBank/DDBJ databases">
        <authorList>
            <person name="Peeters C."/>
        </authorList>
    </citation>
    <scope>NUCLEOTIDE SEQUENCE [LARGE SCALE GENOMIC DNA]</scope>
    <source>
        <strain evidence="18 19">LMG 31012</strain>
    </source>
</reference>
<evidence type="ECO:0000256" key="1">
    <source>
        <dbReference type="ARBA" id="ARBA00001668"/>
    </source>
</evidence>
<feature type="binding site" evidence="15">
    <location>
        <position position="94"/>
    </location>
    <ligand>
        <name>DNA</name>
        <dbReference type="ChEBI" id="CHEBI:16991"/>
    </ligand>
</feature>
<keyword evidence="6 15" id="KW-0863">Zinc-finger</keyword>
<dbReference type="RefSeq" id="WP_150588413.1">
    <property type="nucleotide sequence ID" value="NZ_CABPSH010000002.1"/>
</dbReference>
<comment type="catalytic activity">
    <reaction evidence="14 15">
        <text>2'-deoxyribonucleotide-(2'-deoxyribose 5'-phosphate)-2'-deoxyribonucleotide-DNA = a 3'-end 2'-deoxyribonucleotide-(2,3-dehydro-2,3-deoxyribose 5'-phosphate)-DNA + a 5'-end 5'-phospho-2'-deoxyribonucleoside-DNA + H(+)</text>
        <dbReference type="Rhea" id="RHEA:66592"/>
        <dbReference type="Rhea" id="RHEA-COMP:13180"/>
        <dbReference type="Rhea" id="RHEA-COMP:16897"/>
        <dbReference type="Rhea" id="RHEA-COMP:17067"/>
        <dbReference type="ChEBI" id="CHEBI:15378"/>
        <dbReference type="ChEBI" id="CHEBI:136412"/>
        <dbReference type="ChEBI" id="CHEBI:157695"/>
        <dbReference type="ChEBI" id="CHEBI:167181"/>
        <dbReference type="EC" id="4.2.99.18"/>
    </reaction>
</comment>
<feature type="active site" description="Schiff-base intermediate with DNA" evidence="15">
    <location>
        <position position="2"/>
    </location>
</feature>
<dbReference type="Pfam" id="PF06831">
    <property type="entry name" value="H2TH"/>
    <property type="match status" value="1"/>
</dbReference>
<feature type="binding site" evidence="15">
    <location>
        <position position="112"/>
    </location>
    <ligand>
        <name>DNA</name>
        <dbReference type="ChEBI" id="CHEBI:16991"/>
    </ligand>
</feature>
<evidence type="ECO:0000256" key="8">
    <source>
        <dbReference type="ARBA" id="ARBA00022833"/>
    </source>
</evidence>
<accession>A0A5E4T6H1</accession>
<dbReference type="Pfam" id="PF01149">
    <property type="entry name" value="Fapy_DNA_glyco"/>
    <property type="match status" value="1"/>
</dbReference>
<keyword evidence="12 15" id="KW-0511">Multifunctional enzyme</keyword>
<evidence type="ECO:0000256" key="7">
    <source>
        <dbReference type="ARBA" id="ARBA00022801"/>
    </source>
</evidence>
<comment type="similarity">
    <text evidence="2 15">Belongs to the FPG family.</text>
</comment>
<evidence type="ECO:0000256" key="15">
    <source>
        <dbReference type="HAMAP-Rule" id="MF_00103"/>
    </source>
</evidence>
<dbReference type="GO" id="GO:0034039">
    <property type="term" value="F:8-oxo-7,8-dihydroguanine DNA N-glycosylase activity"/>
    <property type="evidence" value="ECO:0007669"/>
    <property type="project" value="TreeGrafter"/>
</dbReference>
<dbReference type="Pfam" id="PF06827">
    <property type="entry name" value="zf-FPG_IleRS"/>
    <property type="match status" value="1"/>
</dbReference>
<dbReference type="PANTHER" id="PTHR22993">
    <property type="entry name" value="FORMAMIDOPYRIMIDINE-DNA GLYCOSYLASE"/>
    <property type="match status" value="1"/>
</dbReference>
<dbReference type="EMBL" id="CABPSH010000002">
    <property type="protein sequence ID" value="VVD82802.1"/>
    <property type="molecule type" value="Genomic_DNA"/>
</dbReference>
<dbReference type="InterPro" id="IPR020629">
    <property type="entry name" value="FPG_Glyclase"/>
</dbReference>
<dbReference type="GO" id="GO:0140078">
    <property type="term" value="F:class I DNA-(apurinic or apyrimidinic site) endonuclease activity"/>
    <property type="evidence" value="ECO:0007669"/>
    <property type="project" value="UniProtKB-EC"/>
</dbReference>
<comment type="subunit">
    <text evidence="3 15">Monomer.</text>
</comment>
<dbReference type="PROSITE" id="PS51068">
    <property type="entry name" value="FPG_CAT"/>
    <property type="match status" value="1"/>
</dbReference>
<organism evidence="18 19">
    <name type="scientific">Pandoraea eparura</name>
    <dbReference type="NCBI Taxonomy" id="2508291"/>
    <lineage>
        <taxon>Bacteria</taxon>
        <taxon>Pseudomonadati</taxon>
        <taxon>Pseudomonadota</taxon>
        <taxon>Betaproteobacteria</taxon>
        <taxon>Burkholderiales</taxon>
        <taxon>Burkholderiaceae</taxon>
        <taxon>Pandoraea</taxon>
    </lineage>
</organism>
<dbReference type="SUPFAM" id="SSF81624">
    <property type="entry name" value="N-terminal domain of MutM-like DNA repair proteins"/>
    <property type="match status" value="1"/>
</dbReference>
<evidence type="ECO:0000313" key="18">
    <source>
        <dbReference type="EMBL" id="VVD82802.1"/>
    </source>
</evidence>
<dbReference type="AlphaFoldDB" id="A0A5E4T6H1"/>
<evidence type="ECO:0000259" key="16">
    <source>
        <dbReference type="PROSITE" id="PS51066"/>
    </source>
</evidence>
<dbReference type="SUPFAM" id="SSF46946">
    <property type="entry name" value="S13-like H2TH domain"/>
    <property type="match status" value="1"/>
</dbReference>
<dbReference type="InterPro" id="IPR010979">
    <property type="entry name" value="Ribosomal_uS13-like_H2TH"/>
</dbReference>
<dbReference type="PANTHER" id="PTHR22993:SF9">
    <property type="entry name" value="FORMAMIDOPYRIMIDINE-DNA GLYCOSYLASE"/>
    <property type="match status" value="1"/>
</dbReference>
<dbReference type="InterPro" id="IPR010663">
    <property type="entry name" value="Znf_FPG/IleRS"/>
</dbReference>
<keyword evidence="7 15" id="KW-0378">Hydrolase</keyword>
<dbReference type="NCBIfam" id="NF002211">
    <property type="entry name" value="PRK01103.1"/>
    <property type="match status" value="1"/>
</dbReference>
<keyword evidence="5 15" id="KW-0227">DNA damage</keyword>
<feature type="active site" description="Proton donor; for delta-elimination activity" evidence="15">
    <location>
        <position position="266"/>
    </location>
</feature>
<dbReference type="GO" id="GO:0006284">
    <property type="term" value="P:base-excision repair"/>
    <property type="evidence" value="ECO:0007669"/>
    <property type="project" value="InterPro"/>
</dbReference>
<evidence type="ECO:0000256" key="10">
    <source>
        <dbReference type="ARBA" id="ARBA00023204"/>
    </source>
</evidence>
<dbReference type="HAMAP" id="MF_00103">
    <property type="entry name" value="Fapy_DNA_glycosyl"/>
    <property type="match status" value="1"/>
</dbReference>
<keyword evidence="13 15" id="KW-0326">Glycosidase</keyword>
<evidence type="ECO:0000256" key="9">
    <source>
        <dbReference type="ARBA" id="ARBA00023125"/>
    </source>
</evidence>
<evidence type="ECO:0000313" key="19">
    <source>
        <dbReference type="Proteomes" id="UP000400981"/>
    </source>
</evidence>
<dbReference type="Gene3D" id="1.10.8.50">
    <property type="match status" value="1"/>
</dbReference>
<feature type="domain" description="FPG-type" evidence="16">
    <location>
        <begin position="242"/>
        <end position="276"/>
    </location>
</feature>
<dbReference type="InterPro" id="IPR015886">
    <property type="entry name" value="H2TH_FPG"/>
</dbReference>
<dbReference type="InterPro" id="IPR035937">
    <property type="entry name" value="FPG_N"/>
</dbReference>
<keyword evidence="8 15" id="KW-0862">Zinc</keyword>
<dbReference type="InterPro" id="IPR015887">
    <property type="entry name" value="DNA_glyclase_Znf_dom_DNA_BS"/>
</dbReference>
<keyword evidence="19" id="KW-1185">Reference proteome</keyword>
<dbReference type="NCBIfam" id="TIGR00577">
    <property type="entry name" value="fpg"/>
    <property type="match status" value="1"/>
</dbReference>
<evidence type="ECO:0000259" key="17">
    <source>
        <dbReference type="PROSITE" id="PS51068"/>
    </source>
</evidence>
<dbReference type="PROSITE" id="PS01242">
    <property type="entry name" value="ZF_FPG_1"/>
    <property type="match status" value="1"/>
</dbReference>
<dbReference type="Gene3D" id="3.20.190.10">
    <property type="entry name" value="MutM-like, N-terminal"/>
    <property type="match status" value="1"/>
</dbReference>
<evidence type="ECO:0000256" key="2">
    <source>
        <dbReference type="ARBA" id="ARBA00009409"/>
    </source>
</evidence>
<protein>
    <recommendedName>
        <fullName evidence="15">Formamidopyrimidine-DNA glycosylase</fullName>
        <shortName evidence="15">Fapy-DNA glycosylase</shortName>
        <ecNumber evidence="15">3.2.2.23</ecNumber>
    </recommendedName>
    <alternativeName>
        <fullName evidence="15">DNA-(apurinic or apyrimidinic site) lyase MutM</fullName>
        <shortName evidence="15">AP lyase MutM</shortName>
        <ecNumber evidence="15">4.2.99.18</ecNumber>
    </alternativeName>
</protein>
<name>A0A5E4T6H1_9BURK</name>
<dbReference type="SMART" id="SM01232">
    <property type="entry name" value="H2TH"/>
    <property type="match status" value="1"/>
</dbReference>
<dbReference type="SMART" id="SM00898">
    <property type="entry name" value="Fapy_DNA_glyco"/>
    <property type="match status" value="1"/>
</dbReference>
<gene>
    <name evidence="15" type="primary">mutM</name>
    <name evidence="15" type="synonym">fpg</name>
    <name evidence="18" type="ORF">PEP31012_01188</name>
</gene>
<dbReference type="Proteomes" id="UP000400981">
    <property type="component" value="Unassembled WGS sequence"/>
</dbReference>
<comment type="function">
    <text evidence="15">Involved in base excision repair of DNA damaged by oxidation or by mutagenic agents. Acts as DNA glycosylase that recognizes and removes damaged bases. Has a preference for oxidized purines, such as 7,8-dihydro-8-oxoguanine (8-oxoG). Has AP (apurinic/apyrimidinic) lyase activity and introduces nicks in the DNA strand. Cleaves the DNA backbone by beta-delta elimination to generate a single-strand break at the site of the removed base with both 3'- and 5'-phosphates.</text>
</comment>
<keyword evidence="4 15" id="KW-0479">Metal-binding</keyword>
<dbReference type="GO" id="GO:0003684">
    <property type="term" value="F:damaged DNA binding"/>
    <property type="evidence" value="ECO:0007669"/>
    <property type="project" value="InterPro"/>
</dbReference>
<evidence type="ECO:0000256" key="5">
    <source>
        <dbReference type="ARBA" id="ARBA00022763"/>
    </source>
</evidence>
<evidence type="ECO:0000256" key="12">
    <source>
        <dbReference type="ARBA" id="ARBA00023268"/>
    </source>
</evidence>
<evidence type="ECO:0000256" key="13">
    <source>
        <dbReference type="ARBA" id="ARBA00023295"/>
    </source>
</evidence>
<evidence type="ECO:0000256" key="6">
    <source>
        <dbReference type="ARBA" id="ARBA00022771"/>
    </source>
</evidence>
<dbReference type="SUPFAM" id="SSF57716">
    <property type="entry name" value="Glucocorticoid receptor-like (DNA-binding domain)"/>
    <property type="match status" value="1"/>
</dbReference>
<dbReference type="EC" id="4.2.99.18" evidence="15"/>
<feature type="active site" description="Proton donor" evidence="15">
    <location>
        <position position="3"/>
    </location>
</feature>
<sequence>MPELPEVEVTRRGIAPHVAGERVARVDVRNASLRWPVPDGLDTLLRGETLVGVTRRGKYLLLEYAPGWLLVHLGMTGTLRVLPEPQALPSAGVHDHIDLVFERCALRYRDPRRFGAVLFHPRSAGDVLAHPLLASLGVEPLTDDFDGERLYAGTRGRTVAIKQALLAGSIVVGVGNIYASESLFRAGISPRLPAGKLSRPRAEKLAQAIKDVLAAAIEKGGSTLRDFVGSDGNRGYFQQEYFVYDRAGQPCRVCGTPIRQIVQGQRSTFFCPHCQK</sequence>
<evidence type="ECO:0000256" key="3">
    <source>
        <dbReference type="ARBA" id="ARBA00011245"/>
    </source>
</evidence>
<evidence type="ECO:0000256" key="11">
    <source>
        <dbReference type="ARBA" id="ARBA00023239"/>
    </source>
</evidence>
<dbReference type="CDD" id="cd08966">
    <property type="entry name" value="EcFpg-like_N"/>
    <property type="match status" value="1"/>
</dbReference>
<dbReference type="OrthoDB" id="9800855at2"/>